<sequence length="1188" mass="134090">MKIEKIKKQIQNLILRIMSVFMVFTLISHMHVHAESTTITCTNVPGRQVYYVDGVAYDTPESHFLRADGVPAYCIQPKIPEIYHPIGYVGEDPGWTKMSEFDQNIMLAYAFFGYGFDGERTDERYLAAQDLIWEYLGTTNITRATIDTTQKKNEIRSLVEQLRTMPNLQVVEYNNNVKEGSFFTGEIDGNIPVHVINTNGNLASFDVLVENGTLVDANGELVSTVVGNDFYVKVAMGQQAKIRFINKLLYRNDEGGENQIIYRSSVNQDVIKAGKLHVDSAEINLHAVGTSLNLIKHDVDTNLQKPQGAAESFVQTSYELFDETVQTTVGMLNIDESGVSNTIDGLYYSHQYSVKEITAPKGYKLDAEKKTVLFNQLPSYTNHISLDVMDDVITGKFRIHKLFVDKHQSALATNEQGATFTAILQKHIDCFGSFEEAYQHLSEFTPKEYAVITTDEEGIAESGELAYGKYTIRQTSAKDSEMELLKEDFVFEVSRENQPEVKYEISNISKEYYVRLVKKDAETNEIIDFHSAGFKIKDADGNYVVQRVGERSYDTFQTNAKEDEKYPEGTFCVAQQHGTITTPLKLAPGSYTIEEISSPDGFTRETQKIPFTLKQENVVNVDEDNNQYITVEVRNNRIYGQLELQKKVEEYQSDRNLVIEKSLAGIVFRLIAAEDIIEPIHGNVILPKGQVYTEFTTDENGYTSVEHIPLGKYVVQEVQTLDGLVLNEKAYPVDFFAKDDVTATIHHELTITNEITKTEITKTMITGSPETPGAKLRVIDEENTLIDEWVSAYQVPHKIAGLTSGKKYTLHEEMTVDGYYYADDITFTVNSDGTVLAVEMIDKPVEYLIEKVNEEGKAISGVRLQLKNLSTGELVPLPNDGVTTAEAFQLNNLHAGQQYELEEVEIINGVHRASMIQFTVPKYNPTTSEPIKIQMIDLTVDISFKKVDEDGKTVAGAILEIYEATQNENQEYVPVLDENQNPKLVHRFITTDEDIYDIGQYVKGGSTYILHEVEAPFGYELMDQDIVFTATGTKEKPQLIQAVDRKKKIYVRVKKVDAEDYDTVLENTEFTLYHSDSTIAMDIYGRSTVGLTDKYGFVDFVVPYAAEGLYVMETEAPKGYEISFEKYEIKHLSAQNFNPEKPIELTVADEKEKDIPTGVGIHFGVWFCVIGGIIGIAWTIFSTRRIRK</sequence>
<keyword evidence="2" id="KW-0964">Secreted</keyword>
<keyword evidence="4" id="KW-1133">Transmembrane helix</keyword>
<dbReference type="AlphaFoldDB" id="A0A412PGA0"/>
<dbReference type="PANTHER" id="PTHR36108:SF13">
    <property type="entry name" value="COLOSSIN-B-RELATED"/>
    <property type="match status" value="1"/>
</dbReference>
<dbReference type="InterPro" id="IPR041033">
    <property type="entry name" value="SpaA_PFL_dom_1"/>
</dbReference>
<evidence type="ECO:0000256" key="3">
    <source>
        <dbReference type="ARBA" id="ARBA00022729"/>
    </source>
</evidence>
<dbReference type="Proteomes" id="UP000284731">
    <property type="component" value="Unassembled WGS sequence"/>
</dbReference>
<evidence type="ECO:0000259" key="5">
    <source>
        <dbReference type="Pfam" id="PF17802"/>
    </source>
</evidence>
<keyword evidence="4" id="KW-0472">Membrane</keyword>
<feature type="domain" description="SpaA-like prealbumin fold" evidence="5">
    <location>
        <begin position="941"/>
        <end position="1033"/>
    </location>
</feature>
<reference evidence="6 7" key="1">
    <citation type="submission" date="2018-08" db="EMBL/GenBank/DDBJ databases">
        <title>A genome reference for cultivated species of the human gut microbiota.</title>
        <authorList>
            <person name="Zou Y."/>
            <person name="Xue W."/>
            <person name="Luo G."/>
        </authorList>
    </citation>
    <scope>NUCLEOTIDE SEQUENCE [LARGE SCALE GENOMIC DNA]</scope>
    <source>
        <strain evidence="6 7">AF18-46</strain>
    </source>
</reference>
<comment type="similarity">
    <text evidence="1">Belongs to the serine-aspartate repeat-containing protein (SDr) family.</text>
</comment>
<gene>
    <name evidence="6" type="ORF">DWX20_06675</name>
</gene>
<feature type="domain" description="SpaA-like prealbumin fold" evidence="5">
    <location>
        <begin position="661"/>
        <end position="745"/>
    </location>
</feature>
<protein>
    <recommendedName>
        <fullName evidence="5">SpaA-like prealbumin fold domain-containing protein</fullName>
    </recommendedName>
</protein>
<evidence type="ECO:0000256" key="4">
    <source>
        <dbReference type="SAM" id="Phobius"/>
    </source>
</evidence>
<feature type="transmembrane region" description="Helical" evidence="4">
    <location>
        <begin position="1163"/>
        <end position="1181"/>
    </location>
</feature>
<evidence type="ECO:0000313" key="7">
    <source>
        <dbReference type="Proteomes" id="UP000284731"/>
    </source>
</evidence>
<dbReference type="Pfam" id="PF17802">
    <property type="entry name" value="SpaA"/>
    <property type="match status" value="7"/>
</dbReference>
<comment type="caution">
    <text evidence="6">The sequence shown here is derived from an EMBL/GenBank/DDBJ whole genome shotgun (WGS) entry which is preliminary data.</text>
</comment>
<dbReference type="PANTHER" id="PTHR36108">
    <property type="entry name" value="COLOSSIN-B-RELATED"/>
    <property type="match status" value="1"/>
</dbReference>
<feature type="domain" description="SpaA-like prealbumin fold" evidence="5">
    <location>
        <begin position="514"/>
        <end position="625"/>
    </location>
</feature>
<dbReference type="EMBL" id="QRWX01000002">
    <property type="protein sequence ID" value="RGT56470.1"/>
    <property type="molecule type" value="Genomic_DNA"/>
</dbReference>
<feature type="domain" description="SpaA-like prealbumin fold" evidence="5">
    <location>
        <begin position="848"/>
        <end position="926"/>
    </location>
</feature>
<feature type="domain" description="SpaA-like prealbumin fold" evidence="5">
    <location>
        <begin position="758"/>
        <end position="843"/>
    </location>
</feature>
<evidence type="ECO:0000256" key="2">
    <source>
        <dbReference type="ARBA" id="ARBA00022525"/>
    </source>
</evidence>
<feature type="domain" description="SpaA-like prealbumin fold" evidence="5">
    <location>
        <begin position="1051"/>
        <end position="1130"/>
    </location>
</feature>
<dbReference type="RefSeq" id="WP_118764913.1">
    <property type="nucleotide sequence ID" value="NZ_CABJCF010000002.1"/>
</dbReference>
<keyword evidence="3" id="KW-0732">Signal</keyword>
<feature type="transmembrane region" description="Helical" evidence="4">
    <location>
        <begin position="12"/>
        <end position="32"/>
    </location>
</feature>
<dbReference type="Gene3D" id="2.60.40.10">
    <property type="entry name" value="Immunoglobulins"/>
    <property type="match status" value="8"/>
</dbReference>
<keyword evidence="4" id="KW-0812">Transmembrane</keyword>
<feature type="domain" description="SpaA-like prealbumin fold" evidence="5">
    <location>
        <begin position="448"/>
        <end position="506"/>
    </location>
</feature>
<name>A0A412PGA0_9FIRM</name>
<evidence type="ECO:0000256" key="1">
    <source>
        <dbReference type="ARBA" id="ARBA00007257"/>
    </source>
</evidence>
<accession>A0A412PGA0</accession>
<dbReference type="InterPro" id="IPR013783">
    <property type="entry name" value="Ig-like_fold"/>
</dbReference>
<evidence type="ECO:0000313" key="6">
    <source>
        <dbReference type="EMBL" id="RGT56470.1"/>
    </source>
</evidence>
<proteinExistence type="inferred from homology"/>
<organism evidence="6 7">
    <name type="scientific">Solobacterium moorei</name>
    <dbReference type="NCBI Taxonomy" id="102148"/>
    <lineage>
        <taxon>Bacteria</taxon>
        <taxon>Bacillati</taxon>
        <taxon>Bacillota</taxon>
        <taxon>Erysipelotrichia</taxon>
        <taxon>Erysipelotrichales</taxon>
        <taxon>Erysipelotrichaceae</taxon>
        <taxon>Solobacterium</taxon>
    </lineage>
</organism>